<gene>
    <name evidence="8" type="primary">dapF</name>
    <name evidence="10" type="ORF">R54839_PPFHFPJH_00600</name>
</gene>
<organism evidence="10 11">
    <name type="scientific">Fructobacillus fructosus</name>
    <dbReference type="NCBI Taxonomy" id="1631"/>
    <lineage>
        <taxon>Bacteria</taxon>
        <taxon>Bacillati</taxon>
        <taxon>Bacillota</taxon>
        <taxon>Bacilli</taxon>
        <taxon>Lactobacillales</taxon>
        <taxon>Lactobacillaceae</taxon>
        <taxon>Fructobacillus</taxon>
    </lineage>
</organism>
<comment type="caution">
    <text evidence="10">The sequence shown here is derived from an EMBL/GenBank/DDBJ whole genome shotgun (WGS) entry which is preliminary data.</text>
</comment>
<evidence type="ECO:0000313" key="10">
    <source>
        <dbReference type="EMBL" id="CAK1234549.1"/>
    </source>
</evidence>
<keyword evidence="6 8" id="KW-0413">Isomerase</keyword>
<accession>A0ABM9MRB7</accession>
<comment type="catalytic activity">
    <reaction evidence="7 8">
        <text>(2S,6S)-2,6-diaminopimelate = meso-2,6-diaminopimelate</text>
        <dbReference type="Rhea" id="RHEA:15393"/>
        <dbReference type="ChEBI" id="CHEBI:57609"/>
        <dbReference type="ChEBI" id="CHEBI:57791"/>
        <dbReference type="EC" id="5.1.1.7"/>
    </reaction>
</comment>
<evidence type="ECO:0000256" key="4">
    <source>
        <dbReference type="ARBA" id="ARBA00022605"/>
    </source>
</evidence>
<comment type="subunit">
    <text evidence="8">Homodimer.</text>
</comment>
<feature type="site" description="Could be important to modulate the pK values of the two catalytic cysteine residues" evidence="8">
    <location>
        <position position="170"/>
    </location>
</feature>
<dbReference type="InterPro" id="IPR018510">
    <property type="entry name" value="DAP_epimerase_AS"/>
</dbReference>
<evidence type="ECO:0000256" key="9">
    <source>
        <dbReference type="PROSITE-ProRule" id="PRU10125"/>
    </source>
</evidence>
<evidence type="ECO:0000256" key="6">
    <source>
        <dbReference type="ARBA" id="ARBA00023235"/>
    </source>
</evidence>
<dbReference type="HAMAP" id="MF_00197">
    <property type="entry name" value="DAP_epimerase"/>
    <property type="match status" value="1"/>
</dbReference>
<evidence type="ECO:0000256" key="8">
    <source>
        <dbReference type="HAMAP-Rule" id="MF_00197"/>
    </source>
</evidence>
<comment type="similarity">
    <text evidence="2 8">Belongs to the diaminopimelate epimerase family.</text>
</comment>
<reference evidence="10 11" key="1">
    <citation type="submission" date="2023-10" db="EMBL/GenBank/DDBJ databases">
        <authorList>
            <person name="Botero Cardona J."/>
        </authorList>
    </citation>
    <scope>NUCLEOTIDE SEQUENCE [LARGE SCALE GENOMIC DNA]</scope>
    <source>
        <strain evidence="10 11">R-54839</strain>
    </source>
</reference>
<evidence type="ECO:0000256" key="7">
    <source>
        <dbReference type="ARBA" id="ARBA00051712"/>
    </source>
</evidence>
<proteinExistence type="inferred from homology"/>
<dbReference type="GO" id="GO:0008837">
    <property type="term" value="F:diaminopimelate epimerase activity"/>
    <property type="evidence" value="ECO:0007669"/>
    <property type="project" value="UniProtKB-EC"/>
</dbReference>
<feature type="binding site" evidence="8">
    <location>
        <position position="70"/>
    </location>
    <ligand>
        <name>substrate</name>
    </ligand>
</feature>
<feature type="binding site" evidence="8">
    <location>
        <begin position="232"/>
        <end position="233"/>
    </location>
    <ligand>
        <name>substrate</name>
    </ligand>
</feature>
<name>A0ABM9MRB7_9LACO</name>
<feature type="active site" evidence="9">
    <location>
        <position position="79"/>
    </location>
</feature>
<comment type="subcellular location">
    <subcellularLocation>
        <location evidence="8">Cytoplasm</location>
    </subcellularLocation>
</comment>
<dbReference type="PANTHER" id="PTHR31689">
    <property type="entry name" value="DIAMINOPIMELATE EPIMERASE, CHLOROPLASTIC"/>
    <property type="match status" value="1"/>
</dbReference>
<feature type="binding site" evidence="8">
    <location>
        <begin position="222"/>
        <end position="223"/>
    </location>
    <ligand>
        <name>substrate</name>
    </ligand>
</feature>
<keyword evidence="11" id="KW-1185">Reference proteome</keyword>
<dbReference type="SUPFAM" id="SSF54506">
    <property type="entry name" value="Diaminopimelate epimerase-like"/>
    <property type="match status" value="2"/>
</dbReference>
<dbReference type="RefSeq" id="WP_338346034.1">
    <property type="nucleotide sequence ID" value="NZ_CAUZLR010000003.1"/>
</dbReference>
<dbReference type="NCBIfam" id="TIGR00652">
    <property type="entry name" value="DapF"/>
    <property type="match status" value="1"/>
</dbReference>
<evidence type="ECO:0000313" key="11">
    <source>
        <dbReference type="Proteomes" id="UP001314261"/>
    </source>
</evidence>
<feature type="binding site" evidence="8">
    <location>
        <position position="204"/>
    </location>
    <ligand>
        <name>substrate</name>
    </ligand>
</feature>
<keyword evidence="4 8" id="KW-0028">Amino-acid biosynthesis</keyword>
<dbReference type="Gene3D" id="3.10.310.10">
    <property type="entry name" value="Diaminopimelate Epimerase, Chain A, domain 1"/>
    <property type="match status" value="2"/>
</dbReference>
<evidence type="ECO:0000256" key="3">
    <source>
        <dbReference type="ARBA" id="ARBA00013080"/>
    </source>
</evidence>
<feature type="site" description="Could be important to modulate the pK values of the two catalytic cysteine residues" evidence="8">
    <location>
        <position position="222"/>
    </location>
</feature>
<comment type="pathway">
    <text evidence="1 8">Amino-acid biosynthesis; L-lysine biosynthesis via DAP pathway; DL-2,6-diaminopimelate from LL-2,6-diaminopimelate: step 1/1.</text>
</comment>
<dbReference type="EC" id="5.1.1.7" evidence="3 8"/>
<feature type="binding site" evidence="8">
    <location>
        <begin position="80"/>
        <end position="81"/>
    </location>
    <ligand>
        <name>substrate</name>
    </ligand>
</feature>
<sequence length="327" mass="36430">MTELVHVHGSHNSFYLLDQTLFETPLSQKQFIQLAQKLCQQKDDWPGADGLLVVDEPTHAGPLGKMTVVNADGSIASMCGNGLRTVARYLSEREGQTAFTVETAESDLKVRQEANFAPGVPAFSVEISPIRFNKKAFPFDHLEKERIFDTKLPVLHDYLHFTAIAVPTPHLISFVETDEDLTDTLGQLGQRLNAENPYFPDGVNVNFAKILGKNTLFVQTYERGVGFTNACGTGMSATSYAFSMIHPELVDVSKELTIYNPGGMVKTRIHQDKEQPWIELIGNATFIDKVTIPEEYLSSGHFDLAQLRPVQTGEETNYNRFVANLPH</sequence>
<comment type="caution">
    <text evidence="8">Lacks conserved residue(s) required for the propagation of feature annotation.</text>
</comment>
<protein>
    <recommendedName>
        <fullName evidence="3 8">Diaminopimelate epimerase</fullName>
        <shortName evidence="8">DAP epimerase</shortName>
        <ecNumber evidence="3 8">5.1.1.7</ecNumber>
    </recommendedName>
    <alternativeName>
        <fullName evidence="8">PLP-independent amino acid racemase</fullName>
    </alternativeName>
</protein>
<dbReference type="PROSITE" id="PS01326">
    <property type="entry name" value="DAP_EPIMERASE"/>
    <property type="match status" value="1"/>
</dbReference>
<comment type="function">
    <text evidence="8">Catalyzes the stereoinversion of LL-2,6-diaminopimelate (L,L-DAP) to meso-diaminopimelate (meso-DAP), a precursor of L-lysine and an essential component of the bacterial peptidoglycan.</text>
</comment>
<feature type="active site" description="Proton acceptor" evidence="8">
    <location>
        <position position="231"/>
    </location>
</feature>
<dbReference type="EMBL" id="CAUZLR010000003">
    <property type="protein sequence ID" value="CAK1234549.1"/>
    <property type="molecule type" value="Genomic_DNA"/>
</dbReference>
<keyword evidence="8" id="KW-0963">Cytoplasm</keyword>
<evidence type="ECO:0000256" key="2">
    <source>
        <dbReference type="ARBA" id="ARBA00010219"/>
    </source>
</evidence>
<dbReference type="Pfam" id="PF01678">
    <property type="entry name" value="DAP_epimerase"/>
    <property type="match status" value="2"/>
</dbReference>
<evidence type="ECO:0000256" key="5">
    <source>
        <dbReference type="ARBA" id="ARBA00023154"/>
    </source>
</evidence>
<feature type="active site" description="Proton donor" evidence="8">
    <location>
        <position position="79"/>
    </location>
</feature>
<dbReference type="Proteomes" id="UP001314261">
    <property type="component" value="Unassembled WGS sequence"/>
</dbReference>
<dbReference type="PANTHER" id="PTHR31689:SF0">
    <property type="entry name" value="DIAMINOPIMELATE EPIMERASE"/>
    <property type="match status" value="1"/>
</dbReference>
<feature type="binding site" evidence="8">
    <location>
        <position position="12"/>
    </location>
    <ligand>
        <name>substrate</name>
    </ligand>
</feature>
<dbReference type="InterPro" id="IPR001653">
    <property type="entry name" value="DAP_epimerase_DapF"/>
</dbReference>
<keyword evidence="5 8" id="KW-0457">Lysine biosynthesis</keyword>
<evidence type="ECO:0000256" key="1">
    <source>
        <dbReference type="ARBA" id="ARBA00005196"/>
    </source>
</evidence>